<dbReference type="KEGG" id="mig:Metig_0920"/>
<name>F6BDA2_METIK</name>
<protein>
    <recommendedName>
        <fullName evidence="3">Metal-binding protein</fullName>
    </recommendedName>
</protein>
<dbReference type="HOGENOM" id="CLU_091350_1_0_2"/>
<dbReference type="RefSeq" id="WP_013799065.1">
    <property type="nucleotide sequence ID" value="NC_015562.1"/>
</dbReference>
<dbReference type="EMBL" id="CP002737">
    <property type="protein sequence ID" value="AEF96463.1"/>
    <property type="molecule type" value="Genomic_DNA"/>
</dbReference>
<keyword evidence="2" id="KW-1185">Reference proteome</keyword>
<evidence type="ECO:0000313" key="2">
    <source>
        <dbReference type="Proteomes" id="UP000009227"/>
    </source>
</evidence>
<gene>
    <name evidence="1" type="ordered locus">Metig_0920</name>
</gene>
<dbReference type="Proteomes" id="UP000009227">
    <property type="component" value="Chromosome"/>
</dbReference>
<dbReference type="AlphaFoldDB" id="F6BDA2"/>
<organism evidence="2">
    <name type="scientific">Methanotorris igneus (strain DSM 5666 / JCM 11834 / Kol 5)</name>
    <dbReference type="NCBI Taxonomy" id="880724"/>
    <lineage>
        <taxon>Archaea</taxon>
        <taxon>Methanobacteriati</taxon>
        <taxon>Methanobacteriota</taxon>
        <taxon>Methanomada group</taxon>
        <taxon>Methanococci</taxon>
        <taxon>Methanococcales</taxon>
        <taxon>Methanocaldococcaceae</taxon>
        <taxon>Methanotorris</taxon>
    </lineage>
</organism>
<dbReference type="GeneID" id="10643764"/>
<dbReference type="OrthoDB" id="59661at2157"/>
<proteinExistence type="predicted"/>
<dbReference type="STRING" id="880724.Metig_0920"/>
<sequence length="191" mass="22191">MRCARCNRKDCQNGKNCKENILKEILKEYKKEENLKIAKVASFIEGNFYMKKTRLEEIIEFCKMMNYKRIGIAFCIGLEKEAEILDKILSKHFEVYSVCCKVCGINKDEFELTHINKNQKETMCNPIAQALILNEKKTDLNIILGLCVGHDILFQKYSNAPTTTFAVKDRVLTHNPLGVIYSKYYLRKFGI</sequence>
<dbReference type="Pfam" id="PF08901">
    <property type="entry name" value="DUF1847"/>
    <property type="match status" value="1"/>
</dbReference>
<evidence type="ECO:0000313" key="1">
    <source>
        <dbReference type="EMBL" id="AEF96463.1"/>
    </source>
</evidence>
<accession>F6BDA2</accession>
<evidence type="ECO:0008006" key="3">
    <source>
        <dbReference type="Google" id="ProtNLM"/>
    </source>
</evidence>
<dbReference type="InterPro" id="IPR014997">
    <property type="entry name" value="DUF1847"/>
</dbReference>
<reference evidence="1 2" key="1">
    <citation type="submission" date="2011-05" db="EMBL/GenBank/DDBJ databases">
        <title>Complete sequence of Methanotorris igneus Kol 5.</title>
        <authorList>
            <consortium name="US DOE Joint Genome Institute"/>
            <person name="Lucas S."/>
            <person name="Han J."/>
            <person name="Lapidus A."/>
            <person name="Cheng J.-F."/>
            <person name="Goodwin L."/>
            <person name="Pitluck S."/>
            <person name="Peters L."/>
            <person name="Mikhailova N."/>
            <person name="Chertkov O."/>
            <person name="Han C."/>
            <person name="Tapia R."/>
            <person name="Land M."/>
            <person name="Hauser L."/>
            <person name="Kyrpides N."/>
            <person name="Ivanova N."/>
            <person name="Pagani I."/>
            <person name="Sieprawska-Lupa M."/>
            <person name="Whitman W."/>
            <person name="Woyke T."/>
        </authorList>
    </citation>
    <scope>NUCLEOTIDE SEQUENCE [LARGE SCALE GENOMIC DNA]</scope>
    <source>
        <strain evidence="2">DSM 5666 / JCM 11834 / Kol 5</strain>
    </source>
</reference>